<dbReference type="InterPro" id="IPR029058">
    <property type="entry name" value="AB_hydrolase_fold"/>
</dbReference>
<proteinExistence type="predicted"/>
<dbReference type="AlphaFoldDB" id="A0A9D4RW87"/>
<accession>A0A9D4RW87</accession>
<reference evidence="2" key="1">
    <citation type="journal article" date="2019" name="bioRxiv">
        <title>The Genome of the Zebra Mussel, Dreissena polymorpha: A Resource for Invasive Species Research.</title>
        <authorList>
            <person name="McCartney M.A."/>
            <person name="Auch B."/>
            <person name="Kono T."/>
            <person name="Mallez S."/>
            <person name="Zhang Y."/>
            <person name="Obille A."/>
            <person name="Becker A."/>
            <person name="Abrahante J.E."/>
            <person name="Garbe J."/>
            <person name="Badalamenti J.P."/>
            <person name="Herman A."/>
            <person name="Mangelson H."/>
            <person name="Liachko I."/>
            <person name="Sullivan S."/>
            <person name="Sone E.D."/>
            <person name="Koren S."/>
            <person name="Silverstein K.A.T."/>
            <person name="Beckman K.B."/>
            <person name="Gohl D.M."/>
        </authorList>
    </citation>
    <scope>NUCLEOTIDE SEQUENCE</scope>
    <source>
        <strain evidence="2">Duluth1</strain>
        <tissue evidence="2">Whole animal</tissue>
    </source>
</reference>
<dbReference type="InterPro" id="IPR008547">
    <property type="entry name" value="DUF829_TMEM53"/>
</dbReference>
<name>A0A9D4RW87_DREPO</name>
<keyword evidence="3" id="KW-1185">Reference proteome</keyword>
<protein>
    <submittedName>
        <fullName evidence="2">Uncharacterized protein</fullName>
    </submittedName>
</protein>
<feature type="region of interest" description="Disordered" evidence="1">
    <location>
        <begin position="36"/>
        <end position="69"/>
    </location>
</feature>
<sequence>MVSIRSIIGHHAQTKDLLIKGLRHFSSTTTCLTNKHTHLDPNLHQQPHQGHRRSQRPTHPGQHSTSGSAGRIHVSVNKNVTLAHHVHHGDDQVGGPRPLLLLLGWLFAKPSHLKKFSDFYTEHGFDVMTVRVTLSQLLRPKTVQSLMQHVLDLCYEGQRREQPLLCHALSVGGYMYGELLTSLNRFSERYQDFDKRLFGKIFDSPVDFYGIPNGVARAMTGDPKRVQRIEKMLEWYMEKFRPVTKQYINSSENVHRNELKTPALFLYSQNDPVVNPVHIEALAHTWRGRGIRAATACWERAPHVTSFKMYPEEYKSHVINFIWGTGLPGHRLPKSETAYASVESDNNKEQLVMQMAYA</sequence>
<dbReference type="Proteomes" id="UP000828390">
    <property type="component" value="Unassembled WGS sequence"/>
</dbReference>
<dbReference type="PANTHER" id="PTHR20908">
    <property type="entry name" value="LD15586P"/>
    <property type="match status" value="1"/>
</dbReference>
<dbReference type="GO" id="GO:0017171">
    <property type="term" value="F:serine hydrolase activity"/>
    <property type="evidence" value="ECO:0007669"/>
    <property type="project" value="TreeGrafter"/>
</dbReference>
<dbReference type="PANTHER" id="PTHR20908:SF1">
    <property type="entry name" value="LD15586P"/>
    <property type="match status" value="1"/>
</dbReference>
<dbReference type="Gene3D" id="3.40.50.1820">
    <property type="entry name" value="alpha/beta hydrolase"/>
    <property type="match status" value="1"/>
</dbReference>
<comment type="caution">
    <text evidence="2">The sequence shown here is derived from an EMBL/GenBank/DDBJ whole genome shotgun (WGS) entry which is preliminary data.</text>
</comment>
<evidence type="ECO:0000256" key="1">
    <source>
        <dbReference type="SAM" id="MobiDB-lite"/>
    </source>
</evidence>
<dbReference type="SUPFAM" id="SSF53474">
    <property type="entry name" value="alpha/beta-Hydrolases"/>
    <property type="match status" value="1"/>
</dbReference>
<dbReference type="EMBL" id="JAIWYP010000001">
    <property type="protein sequence ID" value="KAH3883711.1"/>
    <property type="molecule type" value="Genomic_DNA"/>
</dbReference>
<evidence type="ECO:0000313" key="2">
    <source>
        <dbReference type="EMBL" id="KAH3883711.1"/>
    </source>
</evidence>
<dbReference type="OrthoDB" id="77878at2759"/>
<organism evidence="2 3">
    <name type="scientific">Dreissena polymorpha</name>
    <name type="common">Zebra mussel</name>
    <name type="synonym">Mytilus polymorpha</name>
    <dbReference type="NCBI Taxonomy" id="45954"/>
    <lineage>
        <taxon>Eukaryota</taxon>
        <taxon>Metazoa</taxon>
        <taxon>Spiralia</taxon>
        <taxon>Lophotrochozoa</taxon>
        <taxon>Mollusca</taxon>
        <taxon>Bivalvia</taxon>
        <taxon>Autobranchia</taxon>
        <taxon>Heteroconchia</taxon>
        <taxon>Euheterodonta</taxon>
        <taxon>Imparidentia</taxon>
        <taxon>Neoheterodontei</taxon>
        <taxon>Myida</taxon>
        <taxon>Dreissenoidea</taxon>
        <taxon>Dreissenidae</taxon>
        <taxon>Dreissena</taxon>
    </lineage>
</organism>
<reference evidence="2" key="2">
    <citation type="submission" date="2020-11" db="EMBL/GenBank/DDBJ databases">
        <authorList>
            <person name="McCartney M.A."/>
            <person name="Auch B."/>
            <person name="Kono T."/>
            <person name="Mallez S."/>
            <person name="Becker A."/>
            <person name="Gohl D.M."/>
            <person name="Silverstein K.A.T."/>
            <person name="Koren S."/>
            <person name="Bechman K.B."/>
            <person name="Herman A."/>
            <person name="Abrahante J.E."/>
            <person name="Garbe J."/>
        </authorList>
    </citation>
    <scope>NUCLEOTIDE SEQUENCE</scope>
    <source>
        <strain evidence="2">Duluth1</strain>
        <tissue evidence="2">Whole animal</tissue>
    </source>
</reference>
<dbReference type="Pfam" id="PF05705">
    <property type="entry name" value="DUF829"/>
    <property type="match status" value="1"/>
</dbReference>
<gene>
    <name evidence="2" type="ORF">DPMN_007677</name>
</gene>
<evidence type="ECO:0000313" key="3">
    <source>
        <dbReference type="Proteomes" id="UP000828390"/>
    </source>
</evidence>